<name>A0A8H3LSJ3_9GLOM</name>
<dbReference type="GO" id="GO:0005634">
    <property type="term" value="C:nucleus"/>
    <property type="evidence" value="ECO:0007669"/>
    <property type="project" value="UniProtKB-ARBA"/>
</dbReference>
<organism evidence="2 3">
    <name type="scientific">Rhizophagus clarus</name>
    <dbReference type="NCBI Taxonomy" id="94130"/>
    <lineage>
        <taxon>Eukaryota</taxon>
        <taxon>Fungi</taxon>
        <taxon>Fungi incertae sedis</taxon>
        <taxon>Mucoromycota</taxon>
        <taxon>Glomeromycotina</taxon>
        <taxon>Glomeromycetes</taxon>
        <taxon>Glomerales</taxon>
        <taxon>Glomeraceae</taxon>
        <taxon>Rhizophagus</taxon>
    </lineage>
</organism>
<feature type="domain" description="Integrase catalytic" evidence="1">
    <location>
        <begin position="1"/>
        <end position="180"/>
    </location>
</feature>
<dbReference type="PANTHER" id="PTHR46585">
    <property type="entry name" value="INTEGRASE CORE DOMAIN CONTAINING PROTEIN"/>
    <property type="match status" value="1"/>
</dbReference>
<dbReference type="Proteomes" id="UP000615446">
    <property type="component" value="Unassembled WGS sequence"/>
</dbReference>
<dbReference type="AlphaFoldDB" id="A0A8H3LSJ3"/>
<dbReference type="PANTHER" id="PTHR46585:SF1">
    <property type="entry name" value="CHROMO DOMAIN-CONTAINING PROTEIN"/>
    <property type="match status" value="1"/>
</dbReference>
<dbReference type="InterPro" id="IPR036397">
    <property type="entry name" value="RNaseH_sf"/>
</dbReference>
<dbReference type="GO" id="GO:0015074">
    <property type="term" value="P:DNA integration"/>
    <property type="evidence" value="ECO:0007669"/>
    <property type="project" value="InterPro"/>
</dbReference>
<sequence length="469" mass="54705">MQRFFRKSRCDILFLTHDYFIGKKYKAVLNIIDCASRYKASVPLTSKNSSEVARAFRKVYGAQNNPLTWPKLLQCDGGREFMGETSRLLQEHNVTIRVVGPYSHRGLAFVERFNQTLSKILYKIQYAIESISSDPKLIRAWVRFLPVVINYLNNYPTRLIREPGSEKWGLEPVKAIALERVESRPSTKYKRPVGKDEITLKKGDTVRYLLANAEWEGGMENQKRATDPTFSPSLHKIRKVVVIKNEPVLYYLGSDDDGFVPKRGFVREELMLIADPERVGRPPRSILSVHIAYGSLTNSELDQAYQYARKRGGRCLGTTGRINSHNIYLWSCENGVHQWKYPLKYIIKKFEWCPLCHHSSSERQCRYIFEDLLGKKFPSCRPSFLNGMHLDGYNKELRLAFEYQGPQHYHHNSFYHQRSESLKTQNQRDQKKRDICKKQKICLIEVPYTCDLFLFIKHTLIEKGFLSKQ</sequence>
<evidence type="ECO:0000313" key="2">
    <source>
        <dbReference type="EMBL" id="GES94122.1"/>
    </source>
</evidence>
<comment type="caution">
    <text evidence="2">The sequence shown here is derived from an EMBL/GenBank/DDBJ whole genome shotgun (WGS) entry which is preliminary data.</text>
</comment>
<dbReference type="SUPFAM" id="SSF53098">
    <property type="entry name" value="Ribonuclease H-like"/>
    <property type="match status" value="1"/>
</dbReference>
<evidence type="ECO:0000313" key="3">
    <source>
        <dbReference type="Proteomes" id="UP000615446"/>
    </source>
</evidence>
<dbReference type="EMBL" id="BLAL01000229">
    <property type="protein sequence ID" value="GES94122.1"/>
    <property type="molecule type" value="Genomic_DNA"/>
</dbReference>
<dbReference type="Gene3D" id="3.30.420.10">
    <property type="entry name" value="Ribonuclease H-like superfamily/Ribonuclease H"/>
    <property type="match status" value="1"/>
</dbReference>
<proteinExistence type="predicted"/>
<dbReference type="Gene3D" id="3.40.960.10">
    <property type="entry name" value="VSR Endonuclease"/>
    <property type="match status" value="1"/>
</dbReference>
<evidence type="ECO:0000259" key="1">
    <source>
        <dbReference type="PROSITE" id="PS50994"/>
    </source>
</evidence>
<dbReference type="PROSITE" id="PS50994">
    <property type="entry name" value="INTEGRASE"/>
    <property type="match status" value="1"/>
</dbReference>
<dbReference type="GO" id="GO:0003676">
    <property type="term" value="F:nucleic acid binding"/>
    <property type="evidence" value="ECO:0007669"/>
    <property type="project" value="InterPro"/>
</dbReference>
<reference evidence="2" key="1">
    <citation type="submission" date="2019-10" db="EMBL/GenBank/DDBJ databases">
        <title>Conservation and host-specific expression of non-tandemly repeated heterogenous ribosome RNA gene in arbuscular mycorrhizal fungi.</title>
        <authorList>
            <person name="Maeda T."/>
            <person name="Kobayashi Y."/>
            <person name="Nakagawa T."/>
            <person name="Ezawa T."/>
            <person name="Yamaguchi K."/>
            <person name="Bino T."/>
            <person name="Nishimoto Y."/>
            <person name="Shigenobu S."/>
            <person name="Kawaguchi M."/>
        </authorList>
    </citation>
    <scope>NUCLEOTIDE SEQUENCE</scope>
    <source>
        <strain evidence="2">HR1</strain>
    </source>
</reference>
<dbReference type="OrthoDB" id="2376482at2759"/>
<dbReference type="InterPro" id="IPR001584">
    <property type="entry name" value="Integrase_cat-core"/>
</dbReference>
<accession>A0A8H3LSJ3</accession>
<gene>
    <name evidence="2" type="ORF">RCL2_002086000</name>
</gene>
<protein>
    <recommendedName>
        <fullName evidence="1">Integrase catalytic domain-containing protein</fullName>
    </recommendedName>
</protein>
<dbReference type="InterPro" id="IPR012337">
    <property type="entry name" value="RNaseH-like_sf"/>
</dbReference>